<name>A0A916V170_9HYPH</name>
<proteinExistence type="predicted"/>
<dbReference type="GO" id="GO:0016491">
    <property type="term" value="F:oxidoreductase activity"/>
    <property type="evidence" value="ECO:0007669"/>
    <property type="project" value="InterPro"/>
</dbReference>
<dbReference type="InterPro" id="IPR050712">
    <property type="entry name" value="NAD(P)H-dep_reductase"/>
</dbReference>
<dbReference type="SUPFAM" id="SSF52218">
    <property type="entry name" value="Flavoproteins"/>
    <property type="match status" value="1"/>
</dbReference>
<dbReference type="RefSeq" id="WP_188848682.1">
    <property type="nucleotide sequence ID" value="NZ_BMJJ01000001.1"/>
</dbReference>
<dbReference type="InterPro" id="IPR029039">
    <property type="entry name" value="Flavoprotein-like_sf"/>
</dbReference>
<comment type="caution">
    <text evidence="2">The sequence shown here is derived from an EMBL/GenBank/DDBJ whole genome shotgun (WGS) entry which is preliminary data.</text>
</comment>
<gene>
    <name evidence="2" type="ORF">GCM10011335_02040</name>
</gene>
<dbReference type="Pfam" id="PF03358">
    <property type="entry name" value="FMN_red"/>
    <property type="match status" value="1"/>
</dbReference>
<accession>A0A916V170</accession>
<dbReference type="GO" id="GO:0005829">
    <property type="term" value="C:cytosol"/>
    <property type="evidence" value="ECO:0007669"/>
    <property type="project" value="TreeGrafter"/>
</dbReference>
<dbReference type="EMBL" id="BMJJ01000001">
    <property type="protein sequence ID" value="GGD02918.1"/>
    <property type="molecule type" value="Genomic_DNA"/>
</dbReference>
<feature type="domain" description="NADPH-dependent FMN reductase-like" evidence="1">
    <location>
        <begin position="8"/>
        <end position="149"/>
    </location>
</feature>
<dbReference type="Proteomes" id="UP000613160">
    <property type="component" value="Unassembled WGS sequence"/>
</dbReference>
<evidence type="ECO:0000259" key="1">
    <source>
        <dbReference type="Pfam" id="PF03358"/>
    </source>
</evidence>
<dbReference type="PANTHER" id="PTHR30543">
    <property type="entry name" value="CHROMATE REDUCTASE"/>
    <property type="match status" value="1"/>
</dbReference>
<evidence type="ECO:0000313" key="3">
    <source>
        <dbReference type="Proteomes" id="UP000613160"/>
    </source>
</evidence>
<sequence length="187" mass="20719">MALTLNVVTTSTRPGRKGPIIADWFTGFAREHGGFNVVAVDLKEIGLPLFDEPEHPAKQQYQHDHTKRWAALTATADAFVFVLPEYNYCPPPSFYNAIDYLSREWNYKPVGFASYGGVSGGMRAVQEAKLLMTTVKAMPIPESLVVQSFTQHISDQGFSPEAFHLSSATAMLNELQKWAGALKPLRS</sequence>
<keyword evidence="3" id="KW-1185">Reference proteome</keyword>
<reference evidence="2" key="2">
    <citation type="submission" date="2020-09" db="EMBL/GenBank/DDBJ databases">
        <authorList>
            <person name="Sun Q."/>
            <person name="Zhou Y."/>
        </authorList>
    </citation>
    <scope>NUCLEOTIDE SEQUENCE</scope>
    <source>
        <strain evidence="2">CGMCC 1.15493</strain>
    </source>
</reference>
<protein>
    <submittedName>
        <fullName evidence="2">Reductase</fullName>
    </submittedName>
</protein>
<dbReference type="InterPro" id="IPR005025">
    <property type="entry name" value="FMN_Rdtase-like_dom"/>
</dbReference>
<reference evidence="2" key="1">
    <citation type="journal article" date="2014" name="Int. J. Syst. Evol. Microbiol.">
        <title>Complete genome sequence of Corynebacterium casei LMG S-19264T (=DSM 44701T), isolated from a smear-ripened cheese.</title>
        <authorList>
            <consortium name="US DOE Joint Genome Institute (JGI-PGF)"/>
            <person name="Walter F."/>
            <person name="Albersmeier A."/>
            <person name="Kalinowski J."/>
            <person name="Ruckert C."/>
        </authorList>
    </citation>
    <scope>NUCLEOTIDE SEQUENCE</scope>
    <source>
        <strain evidence="2">CGMCC 1.15493</strain>
    </source>
</reference>
<dbReference type="PANTHER" id="PTHR30543:SF21">
    <property type="entry name" value="NAD(P)H-DEPENDENT FMN REDUCTASE LOT6"/>
    <property type="match status" value="1"/>
</dbReference>
<organism evidence="2 3">
    <name type="scientific">Aureimonas glaciei</name>
    <dbReference type="NCBI Taxonomy" id="1776957"/>
    <lineage>
        <taxon>Bacteria</taxon>
        <taxon>Pseudomonadati</taxon>
        <taxon>Pseudomonadota</taxon>
        <taxon>Alphaproteobacteria</taxon>
        <taxon>Hyphomicrobiales</taxon>
        <taxon>Aurantimonadaceae</taxon>
        <taxon>Aureimonas</taxon>
    </lineage>
</organism>
<dbReference type="AlphaFoldDB" id="A0A916V170"/>
<dbReference type="Gene3D" id="3.40.50.360">
    <property type="match status" value="1"/>
</dbReference>
<evidence type="ECO:0000313" key="2">
    <source>
        <dbReference type="EMBL" id="GGD02918.1"/>
    </source>
</evidence>
<dbReference type="GO" id="GO:0010181">
    <property type="term" value="F:FMN binding"/>
    <property type="evidence" value="ECO:0007669"/>
    <property type="project" value="TreeGrafter"/>
</dbReference>